<dbReference type="Pfam" id="PF13302">
    <property type="entry name" value="Acetyltransf_3"/>
    <property type="match status" value="1"/>
</dbReference>
<dbReference type="EMBL" id="JACHLY010000001">
    <property type="protein sequence ID" value="MBB5999861.1"/>
    <property type="molecule type" value="Genomic_DNA"/>
</dbReference>
<gene>
    <name evidence="2" type="ORF">HNR25_003612</name>
</gene>
<dbReference type="InterPro" id="IPR016181">
    <property type="entry name" value="Acyl_CoA_acyltransferase"/>
</dbReference>
<dbReference type="AlphaFoldDB" id="A0A841EKB9"/>
<evidence type="ECO:0000259" key="1">
    <source>
        <dbReference type="PROSITE" id="PS51186"/>
    </source>
</evidence>
<reference evidence="2 3" key="1">
    <citation type="submission" date="2020-08" db="EMBL/GenBank/DDBJ databases">
        <title>Sequencing the genomes of 1000 actinobacteria strains.</title>
        <authorList>
            <person name="Klenk H.-P."/>
        </authorList>
    </citation>
    <scope>NUCLEOTIDE SEQUENCE [LARGE SCALE GENOMIC DNA]</scope>
    <source>
        <strain evidence="2 3">DSM 44593</strain>
    </source>
</reference>
<evidence type="ECO:0000313" key="3">
    <source>
        <dbReference type="Proteomes" id="UP000578077"/>
    </source>
</evidence>
<dbReference type="GO" id="GO:0016747">
    <property type="term" value="F:acyltransferase activity, transferring groups other than amino-acyl groups"/>
    <property type="evidence" value="ECO:0007669"/>
    <property type="project" value="InterPro"/>
</dbReference>
<comment type="caution">
    <text evidence="2">The sequence shown here is derived from an EMBL/GenBank/DDBJ whole genome shotgun (WGS) entry which is preliminary data.</text>
</comment>
<name>A0A841EKB9_9ACTN</name>
<keyword evidence="2" id="KW-0808">Transferase</keyword>
<sequence length="188" mass="20387">MATGVEIAGPRIRLRELAEGDAPGLERVYGDRDVTRHLTFPPRSPEQCADVVGSAMSHAAAEPRTIYLLAAVDGTDTLIGVGRLGIDEHPHSGQIGFVLRADTRGRGVGGELVRLLLRLGFEELGLSRIWGARSPENAASQRVMAGAGMVEEGRIRRHVRSWGAWRDSVVHAILDDEWQPEAPSDVRG</sequence>
<protein>
    <submittedName>
        <fullName evidence="2">RimJ/RimL family protein N-acetyltransferase</fullName>
    </submittedName>
</protein>
<evidence type="ECO:0000313" key="2">
    <source>
        <dbReference type="EMBL" id="MBB5999861.1"/>
    </source>
</evidence>
<dbReference type="PROSITE" id="PS51186">
    <property type="entry name" value="GNAT"/>
    <property type="match status" value="1"/>
</dbReference>
<dbReference type="InterPro" id="IPR051531">
    <property type="entry name" value="N-acetyltransferase"/>
</dbReference>
<dbReference type="InterPro" id="IPR000182">
    <property type="entry name" value="GNAT_dom"/>
</dbReference>
<dbReference type="Gene3D" id="3.40.630.30">
    <property type="match status" value="1"/>
</dbReference>
<organism evidence="2 3">
    <name type="scientific">Streptomonospora salina</name>
    <dbReference type="NCBI Taxonomy" id="104205"/>
    <lineage>
        <taxon>Bacteria</taxon>
        <taxon>Bacillati</taxon>
        <taxon>Actinomycetota</taxon>
        <taxon>Actinomycetes</taxon>
        <taxon>Streptosporangiales</taxon>
        <taxon>Nocardiopsidaceae</taxon>
        <taxon>Streptomonospora</taxon>
    </lineage>
</organism>
<dbReference type="RefSeq" id="WP_312862605.1">
    <property type="nucleotide sequence ID" value="NZ_BAABKT010000001.1"/>
</dbReference>
<keyword evidence="3" id="KW-1185">Reference proteome</keyword>
<dbReference type="PANTHER" id="PTHR43792">
    <property type="entry name" value="GNAT FAMILY, PUTATIVE (AFU_ORTHOLOGUE AFUA_3G00765)-RELATED-RELATED"/>
    <property type="match status" value="1"/>
</dbReference>
<feature type="domain" description="N-acetyltransferase" evidence="1">
    <location>
        <begin position="12"/>
        <end position="176"/>
    </location>
</feature>
<proteinExistence type="predicted"/>
<dbReference type="SUPFAM" id="SSF55729">
    <property type="entry name" value="Acyl-CoA N-acyltransferases (Nat)"/>
    <property type="match status" value="1"/>
</dbReference>
<dbReference type="Proteomes" id="UP000578077">
    <property type="component" value="Unassembled WGS sequence"/>
</dbReference>
<accession>A0A841EKB9</accession>